<dbReference type="Pfam" id="PF08021">
    <property type="entry name" value="FAD_binding_9"/>
    <property type="match status" value="1"/>
</dbReference>
<dbReference type="Gene3D" id="3.40.50.80">
    <property type="entry name" value="Nucleotide-binding domain of ferredoxin-NADP reductase (FNR) module"/>
    <property type="match status" value="1"/>
</dbReference>
<dbReference type="CDD" id="cd06193">
    <property type="entry name" value="siderophore_interacting"/>
    <property type="match status" value="1"/>
</dbReference>
<dbReference type="InterPro" id="IPR013113">
    <property type="entry name" value="SIP_FAD-bd"/>
</dbReference>
<accession>A0A1Q4V6M8</accession>
<keyword evidence="3" id="KW-0949">S-adenosyl-L-methionine</keyword>
<reference evidence="6 7" key="1">
    <citation type="submission" date="2015-06" db="EMBL/GenBank/DDBJ databases">
        <title>Cloning and characterization of the uncialamcin biosynthetic gene cluster.</title>
        <authorList>
            <person name="Yan X."/>
            <person name="Huang T."/>
            <person name="Ge H."/>
            <person name="Shen B."/>
        </authorList>
    </citation>
    <scope>NUCLEOTIDE SEQUENCE [LARGE SCALE GENOMIC DNA]</scope>
    <source>
        <strain evidence="6 7">DCA2648</strain>
    </source>
</reference>
<dbReference type="GO" id="GO:0046983">
    <property type="term" value="F:protein dimerization activity"/>
    <property type="evidence" value="ECO:0007669"/>
    <property type="project" value="InterPro"/>
</dbReference>
<dbReference type="InterPro" id="IPR016461">
    <property type="entry name" value="COMT-like"/>
</dbReference>
<keyword evidence="7" id="KW-1185">Reference proteome</keyword>
<dbReference type="PANTHER" id="PTHR30157:SF0">
    <property type="entry name" value="NADPH-DEPENDENT FERRIC-CHELATE REDUCTASE"/>
    <property type="match status" value="1"/>
</dbReference>
<dbReference type="InterPro" id="IPR001077">
    <property type="entry name" value="COMT_C"/>
</dbReference>
<dbReference type="Gene3D" id="1.10.10.10">
    <property type="entry name" value="Winged helix-like DNA-binding domain superfamily/Winged helix DNA-binding domain"/>
    <property type="match status" value="1"/>
</dbReference>
<dbReference type="InterPro" id="IPR017938">
    <property type="entry name" value="Riboflavin_synthase-like_b-brl"/>
</dbReference>
<keyword evidence="1" id="KW-0489">Methyltransferase</keyword>
<dbReference type="InterPro" id="IPR007037">
    <property type="entry name" value="SIP_rossman_dom"/>
</dbReference>
<dbReference type="InterPro" id="IPR036390">
    <property type="entry name" value="WH_DNA-bd_sf"/>
</dbReference>
<dbReference type="Gene3D" id="2.40.30.10">
    <property type="entry name" value="Translation factors"/>
    <property type="match status" value="1"/>
</dbReference>
<dbReference type="InterPro" id="IPR039374">
    <property type="entry name" value="SIP_fam"/>
</dbReference>
<evidence type="ECO:0000313" key="7">
    <source>
        <dbReference type="Proteomes" id="UP000186455"/>
    </source>
</evidence>
<dbReference type="STRING" id="1048205.AB852_18645"/>
<dbReference type="Proteomes" id="UP000186455">
    <property type="component" value="Unassembled WGS sequence"/>
</dbReference>
<dbReference type="InterPro" id="IPR017927">
    <property type="entry name" value="FAD-bd_FR_type"/>
</dbReference>
<protein>
    <submittedName>
        <fullName evidence="6">Side tail fiber protein</fullName>
    </submittedName>
</protein>
<keyword evidence="2" id="KW-0808">Transferase</keyword>
<dbReference type="SUPFAM" id="SSF53335">
    <property type="entry name" value="S-adenosyl-L-methionine-dependent methyltransferases"/>
    <property type="match status" value="1"/>
</dbReference>
<dbReference type="GO" id="GO:0032259">
    <property type="term" value="P:methylation"/>
    <property type="evidence" value="ECO:0007669"/>
    <property type="project" value="UniProtKB-KW"/>
</dbReference>
<dbReference type="InterPro" id="IPR029063">
    <property type="entry name" value="SAM-dependent_MTases_sf"/>
</dbReference>
<dbReference type="Pfam" id="PF00891">
    <property type="entry name" value="Methyltransf_2"/>
    <property type="match status" value="1"/>
</dbReference>
<dbReference type="AlphaFoldDB" id="A0A1Q4V6M8"/>
<dbReference type="SUPFAM" id="SSF63380">
    <property type="entry name" value="Riboflavin synthase domain-like"/>
    <property type="match status" value="1"/>
</dbReference>
<dbReference type="Gene3D" id="1.10.287.1350">
    <property type="match status" value="1"/>
</dbReference>
<evidence type="ECO:0000256" key="1">
    <source>
        <dbReference type="ARBA" id="ARBA00022603"/>
    </source>
</evidence>
<sequence>MPARSPRPVATFPIVLRELTVLRVADVTPGMRRVTLGGAQLGAFHRDGLDLPALRTDGFDDHVKFFFAEGDAPPVLPRQKFGSLDWPEDERPVAKDYTPVRFDPEAGEIDFDFVRHEGGIASSWAESVEPGSVTWIAGPKMSAGHPEGADWLLAIGDETALPAIGRWLAEMPGGTRARVLIEVGEDSHRQELPTRADAEIVWLSRDGAPAGTTDLLERALRDLEWLPGTAFVWAAGESVTLKAIRRHLRVDREVPRELTDITGYWRRAATAPVPGPDTPPGERAPAPEPDDDEDEAHERLHELTDLAPGFAIRTAVTLGLFELVRQGVRDETELARRCAAHPDTFGALLSYLTGIGLLDADADGIRLTPVSEELVEDDHSFDEYRLDGAQAALDLSLAGLLDTVRTGAAGRRGPSGVPLGVAMRDDERLGGSARVLIEEDALWFAPGVVGAYDWTSVGTLTAAGHGVGALANALVKAVPELRIRIAALPSALRVLRERILDTDALPRVELIAQSGPVPTGGDAVLVSRLLDWLPDEDAVQALSDAAAGLPEGGTLLMVEQVRPEGPDAFEDTDAALHHLRLKCAFGSGVRTAGELTTLAVRAGLAVTDGRDVGWDHRLWVLTKPR</sequence>
<feature type="region of interest" description="Disordered" evidence="4">
    <location>
        <begin position="265"/>
        <end position="296"/>
    </location>
</feature>
<evidence type="ECO:0000256" key="3">
    <source>
        <dbReference type="ARBA" id="ARBA00022691"/>
    </source>
</evidence>
<dbReference type="SUPFAM" id="SSF46785">
    <property type="entry name" value="Winged helix' DNA-binding domain"/>
    <property type="match status" value="1"/>
</dbReference>
<evidence type="ECO:0000256" key="2">
    <source>
        <dbReference type="ARBA" id="ARBA00022679"/>
    </source>
</evidence>
<dbReference type="GO" id="GO:0008171">
    <property type="term" value="F:O-methyltransferase activity"/>
    <property type="evidence" value="ECO:0007669"/>
    <property type="project" value="InterPro"/>
</dbReference>
<dbReference type="RefSeq" id="WP_073789858.1">
    <property type="nucleotide sequence ID" value="NZ_LFBV01000004.1"/>
</dbReference>
<proteinExistence type="predicted"/>
<dbReference type="GO" id="GO:0016491">
    <property type="term" value="F:oxidoreductase activity"/>
    <property type="evidence" value="ECO:0007669"/>
    <property type="project" value="InterPro"/>
</dbReference>
<evidence type="ECO:0000313" key="6">
    <source>
        <dbReference type="EMBL" id="OKH93496.1"/>
    </source>
</evidence>
<gene>
    <name evidence="6" type="ORF">AB852_18645</name>
</gene>
<evidence type="ECO:0000256" key="4">
    <source>
        <dbReference type="SAM" id="MobiDB-lite"/>
    </source>
</evidence>
<dbReference type="EMBL" id="LFBV01000004">
    <property type="protein sequence ID" value="OKH93496.1"/>
    <property type="molecule type" value="Genomic_DNA"/>
</dbReference>
<evidence type="ECO:0000259" key="5">
    <source>
        <dbReference type="PROSITE" id="PS51384"/>
    </source>
</evidence>
<organism evidence="6 7">
    <name type="scientific">Streptomyces uncialis</name>
    <dbReference type="NCBI Taxonomy" id="1048205"/>
    <lineage>
        <taxon>Bacteria</taxon>
        <taxon>Bacillati</taxon>
        <taxon>Actinomycetota</taxon>
        <taxon>Actinomycetes</taxon>
        <taxon>Kitasatosporales</taxon>
        <taxon>Streptomycetaceae</taxon>
        <taxon>Streptomyces</taxon>
    </lineage>
</organism>
<feature type="domain" description="FAD-binding FR-type" evidence="5">
    <location>
        <begin position="14"/>
        <end position="146"/>
    </location>
</feature>
<dbReference type="InterPro" id="IPR039261">
    <property type="entry name" value="FNR_nucleotide-bd"/>
</dbReference>
<comment type="caution">
    <text evidence="6">The sequence shown here is derived from an EMBL/GenBank/DDBJ whole genome shotgun (WGS) entry which is preliminary data.</text>
</comment>
<dbReference type="InterPro" id="IPR036388">
    <property type="entry name" value="WH-like_DNA-bd_sf"/>
</dbReference>
<dbReference type="Gene3D" id="3.40.50.150">
    <property type="entry name" value="Vaccinia Virus protein VP39"/>
    <property type="match status" value="1"/>
</dbReference>
<dbReference type="PANTHER" id="PTHR30157">
    <property type="entry name" value="FERRIC REDUCTASE, NADPH-DEPENDENT"/>
    <property type="match status" value="1"/>
</dbReference>
<dbReference type="Pfam" id="PF04954">
    <property type="entry name" value="SIP"/>
    <property type="match status" value="1"/>
</dbReference>
<name>A0A1Q4V6M8_9ACTN</name>
<dbReference type="PROSITE" id="PS51683">
    <property type="entry name" value="SAM_OMT_II"/>
    <property type="match status" value="1"/>
</dbReference>
<dbReference type="PROSITE" id="PS51384">
    <property type="entry name" value="FAD_FR"/>
    <property type="match status" value="1"/>
</dbReference>